<dbReference type="EMBL" id="CP092085">
    <property type="protein sequence ID" value="UUN99904.1"/>
    <property type="molecule type" value="Genomic_DNA"/>
</dbReference>
<gene>
    <name evidence="1" type="ORF">I9054_001380</name>
</gene>
<dbReference type="Proteomes" id="UP000644140">
    <property type="component" value="Chromosome"/>
</dbReference>
<evidence type="ECO:0000313" key="1">
    <source>
        <dbReference type="EMBL" id="UUN99904.1"/>
    </source>
</evidence>
<protein>
    <submittedName>
        <fullName evidence="1">Uncharacterized protein</fullName>
    </submittedName>
</protein>
<dbReference type="RefSeq" id="WP_009585468.1">
    <property type="nucleotide sequence ID" value="NZ_BKEF01000013.1"/>
</dbReference>
<name>A0A8I1DJF9_ACIBZ</name>
<accession>A0A8I1DJF9</accession>
<dbReference type="AlphaFoldDB" id="A0A8I1DJF9"/>
<organism evidence="1 2">
    <name type="scientific">Acinetobacter bereziniae</name>
    <name type="common">Acinetobacter genomosp. 10</name>
    <dbReference type="NCBI Taxonomy" id="106648"/>
    <lineage>
        <taxon>Bacteria</taxon>
        <taxon>Pseudomonadati</taxon>
        <taxon>Pseudomonadota</taxon>
        <taxon>Gammaproteobacteria</taxon>
        <taxon>Moraxellales</taxon>
        <taxon>Moraxellaceae</taxon>
        <taxon>Acinetobacter</taxon>
    </lineage>
</organism>
<reference evidence="1" key="1">
    <citation type="submission" date="2022-02" db="EMBL/GenBank/DDBJ databases">
        <title>Characterization of Tn125 harboring carbapenem-resistant Acinetobacter bereziniae clinical isolates.</title>
        <authorList>
            <person name="Wong N.-K."/>
            <person name="Pan Q."/>
        </authorList>
    </citation>
    <scope>NUCLEOTIDE SEQUENCE</scope>
    <source>
        <strain evidence="1">GD03393</strain>
    </source>
</reference>
<sequence>MFKAFENDTESHAIHDLTLENQLDCVNLYGNLQITKDQAGLKAAKVLQSYLNDIVATLEKQSDLPAQIVRQNEGEIENPFL</sequence>
<proteinExistence type="predicted"/>
<evidence type="ECO:0000313" key="2">
    <source>
        <dbReference type="Proteomes" id="UP000644140"/>
    </source>
</evidence>